<evidence type="ECO:0000259" key="2">
    <source>
        <dbReference type="Pfam" id="PF20421"/>
    </source>
</evidence>
<dbReference type="InterPro" id="IPR043162">
    <property type="entry name" value="DOCK_C_lobe_C"/>
</dbReference>
<dbReference type="GO" id="GO:0007264">
    <property type="term" value="P:small GTPase-mediated signal transduction"/>
    <property type="evidence" value="ECO:0007669"/>
    <property type="project" value="InterPro"/>
</dbReference>
<dbReference type="Gene3D" id="1.20.58.740">
    <property type="match status" value="1"/>
</dbReference>
<dbReference type="EMBL" id="JAMYWD010000001">
    <property type="protein sequence ID" value="KAJ4981076.1"/>
    <property type="molecule type" value="Genomic_DNA"/>
</dbReference>
<sequence>MAEIPDDPESYRKPEDNKNGNEDVEDGTELAVVIFIITETTHLRNQVNRILVVKYESLEFSPVENAIGMIETQTALRNELEEPRSSEGEQLPRLQSLQRISLCCSSGEHWSLEHVHCFSQLIAALFEFMAVCKRAIRVHFRLIGEEDQDFHTQLVNGFQSLTAELSHYFLSYETFVWL</sequence>
<dbReference type="InterPro" id="IPR026791">
    <property type="entry name" value="DOCK"/>
</dbReference>
<evidence type="ECO:0000313" key="4">
    <source>
        <dbReference type="Proteomes" id="UP001141806"/>
    </source>
</evidence>
<dbReference type="GO" id="GO:0005085">
    <property type="term" value="F:guanyl-nucleotide exchange factor activity"/>
    <property type="evidence" value="ECO:0007669"/>
    <property type="project" value="InterPro"/>
</dbReference>
<reference evidence="3" key="1">
    <citation type="journal article" date="2023" name="Plant J.">
        <title>The genome of the king protea, Protea cynaroides.</title>
        <authorList>
            <person name="Chang J."/>
            <person name="Duong T.A."/>
            <person name="Schoeman C."/>
            <person name="Ma X."/>
            <person name="Roodt D."/>
            <person name="Barker N."/>
            <person name="Li Z."/>
            <person name="Van de Peer Y."/>
            <person name="Mizrachi E."/>
        </authorList>
    </citation>
    <scope>NUCLEOTIDE SEQUENCE</scope>
    <source>
        <tissue evidence="3">Young leaves</tissue>
    </source>
</reference>
<dbReference type="PANTHER" id="PTHR23317:SF76">
    <property type="entry name" value="LD20667P"/>
    <property type="match status" value="1"/>
</dbReference>
<dbReference type="InterPro" id="IPR046773">
    <property type="entry name" value="DOCKER_Lobe_C"/>
</dbReference>
<feature type="domain" description="DOCKER Lobe C" evidence="2">
    <location>
        <begin position="119"/>
        <end position="168"/>
    </location>
</feature>
<evidence type="ECO:0000313" key="3">
    <source>
        <dbReference type="EMBL" id="KAJ4981076.1"/>
    </source>
</evidence>
<protein>
    <recommendedName>
        <fullName evidence="2">DOCKER Lobe C domain-containing protein</fullName>
    </recommendedName>
</protein>
<dbReference type="PANTHER" id="PTHR23317">
    <property type="entry name" value="DEDICATOR OF CYTOKINESIS DOCK"/>
    <property type="match status" value="1"/>
</dbReference>
<feature type="region of interest" description="Disordered" evidence="1">
    <location>
        <begin position="1"/>
        <end position="24"/>
    </location>
</feature>
<accession>A0A9Q0L323</accession>
<dbReference type="Proteomes" id="UP001141806">
    <property type="component" value="Unassembled WGS sequence"/>
</dbReference>
<dbReference type="Pfam" id="PF20421">
    <property type="entry name" value="DHR-2_Lobe_C"/>
    <property type="match status" value="1"/>
</dbReference>
<proteinExistence type="predicted"/>
<dbReference type="OrthoDB" id="47328at2759"/>
<evidence type="ECO:0000256" key="1">
    <source>
        <dbReference type="SAM" id="MobiDB-lite"/>
    </source>
</evidence>
<dbReference type="AlphaFoldDB" id="A0A9Q0L323"/>
<organism evidence="3 4">
    <name type="scientific">Protea cynaroides</name>
    <dbReference type="NCBI Taxonomy" id="273540"/>
    <lineage>
        <taxon>Eukaryota</taxon>
        <taxon>Viridiplantae</taxon>
        <taxon>Streptophyta</taxon>
        <taxon>Embryophyta</taxon>
        <taxon>Tracheophyta</taxon>
        <taxon>Spermatophyta</taxon>
        <taxon>Magnoliopsida</taxon>
        <taxon>Proteales</taxon>
        <taxon>Proteaceae</taxon>
        <taxon>Protea</taxon>
    </lineage>
</organism>
<keyword evidence="4" id="KW-1185">Reference proteome</keyword>
<gene>
    <name evidence="3" type="ORF">NE237_031913</name>
</gene>
<name>A0A9Q0L323_9MAGN</name>
<comment type="caution">
    <text evidence="3">The sequence shown here is derived from an EMBL/GenBank/DDBJ whole genome shotgun (WGS) entry which is preliminary data.</text>
</comment>
<feature type="compositionally biased region" description="Basic and acidic residues" evidence="1">
    <location>
        <begin position="9"/>
        <end position="21"/>
    </location>
</feature>